<evidence type="ECO:0000256" key="1">
    <source>
        <dbReference type="ARBA" id="ARBA00022694"/>
    </source>
</evidence>
<accession>I0IHY1</accession>
<keyword evidence="3 6" id="KW-0255">Endonuclease</keyword>
<dbReference type="EC" id="3.1.26.5" evidence="6 7"/>
<comment type="catalytic activity">
    <reaction evidence="6">
        <text>Endonucleolytic cleavage of RNA, removing 5'-extranucleotides from tRNA precursor.</text>
        <dbReference type="EC" id="3.1.26.5"/>
    </reaction>
</comment>
<evidence type="ECO:0000256" key="3">
    <source>
        <dbReference type="ARBA" id="ARBA00022759"/>
    </source>
</evidence>
<keyword evidence="2 6" id="KW-0540">Nuclease</keyword>
<evidence type="ECO:0000256" key="4">
    <source>
        <dbReference type="ARBA" id="ARBA00022801"/>
    </source>
</evidence>
<comment type="subunit">
    <text evidence="6">Consists of a catalytic RNA component (M1 or rnpB) and a protein subunit.</text>
</comment>
<comment type="function">
    <text evidence="6">RNaseP catalyzes the removal of the 5'-leader sequence from pre-tRNA to produce the mature 5'-terminus. It can also cleave other RNA substrates such as 4.5S RNA. The protein component plays an auxiliary but essential role in vivo by binding to the 5'-leader sequence and broadening the substrate specificity of the ribozyme.</text>
</comment>
<organism evidence="8 9">
    <name type="scientific">Phycisphaera mikurensis (strain NBRC 102666 / KCTC 22515 / FYK2301M01)</name>
    <dbReference type="NCBI Taxonomy" id="1142394"/>
    <lineage>
        <taxon>Bacteria</taxon>
        <taxon>Pseudomonadati</taxon>
        <taxon>Planctomycetota</taxon>
        <taxon>Phycisphaerae</taxon>
        <taxon>Phycisphaerales</taxon>
        <taxon>Phycisphaeraceae</taxon>
        <taxon>Phycisphaera</taxon>
    </lineage>
</organism>
<keyword evidence="9" id="KW-1185">Reference proteome</keyword>
<dbReference type="GO" id="GO:0030677">
    <property type="term" value="C:ribonuclease P complex"/>
    <property type="evidence" value="ECO:0007669"/>
    <property type="project" value="TreeGrafter"/>
</dbReference>
<dbReference type="AlphaFoldDB" id="I0IHY1"/>
<comment type="similarity">
    <text evidence="6">Belongs to the RnpA family.</text>
</comment>
<dbReference type="HAMAP" id="MF_00227">
    <property type="entry name" value="RNase_P"/>
    <property type="match status" value="1"/>
</dbReference>
<dbReference type="GO" id="GO:0042781">
    <property type="term" value="F:3'-tRNA processing endoribonuclease activity"/>
    <property type="evidence" value="ECO:0007669"/>
    <property type="project" value="TreeGrafter"/>
</dbReference>
<evidence type="ECO:0000256" key="7">
    <source>
        <dbReference type="NCBIfam" id="TIGR00188"/>
    </source>
</evidence>
<evidence type="ECO:0000256" key="5">
    <source>
        <dbReference type="ARBA" id="ARBA00022884"/>
    </source>
</evidence>
<dbReference type="SUPFAM" id="SSF54211">
    <property type="entry name" value="Ribosomal protein S5 domain 2-like"/>
    <property type="match status" value="1"/>
</dbReference>
<reference evidence="8 9" key="1">
    <citation type="submission" date="2012-02" db="EMBL/GenBank/DDBJ databases">
        <title>Complete genome sequence of Phycisphaera mikurensis NBRC 102666.</title>
        <authorList>
            <person name="Ankai A."/>
            <person name="Hosoyama A."/>
            <person name="Terui Y."/>
            <person name="Sekine M."/>
            <person name="Fukai R."/>
            <person name="Kato Y."/>
            <person name="Nakamura S."/>
            <person name="Yamada-Narita S."/>
            <person name="Kawakoshi A."/>
            <person name="Fukunaga Y."/>
            <person name="Yamazaki S."/>
            <person name="Fujita N."/>
        </authorList>
    </citation>
    <scope>NUCLEOTIDE SEQUENCE [LARGE SCALE GENOMIC DNA]</scope>
    <source>
        <strain evidence="9">NBRC 102666 / KCTC 22515 / FYK2301M01</strain>
    </source>
</reference>
<dbReference type="GO" id="GO:0001682">
    <property type="term" value="P:tRNA 5'-leader removal"/>
    <property type="evidence" value="ECO:0007669"/>
    <property type="project" value="UniProtKB-UniRule"/>
</dbReference>
<protein>
    <recommendedName>
        <fullName evidence="6 7">Ribonuclease P protein component</fullName>
        <shortName evidence="6">RNase P protein</shortName>
        <shortName evidence="6">RNaseP protein</shortName>
        <ecNumber evidence="6 7">3.1.26.5</ecNumber>
    </recommendedName>
    <alternativeName>
        <fullName evidence="6">Protein C5</fullName>
    </alternativeName>
</protein>
<dbReference type="OrthoDB" id="9810867at2"/>
<evidence type="ECO:0000313" key="9">
    <source>
        <dbReference type="Proteomes" id="UP000007881"/>
    </source>
</evidence>
<keyword evidence="5 6" id="KW-0694">RNA-binding</keyword>
<dbReference type="InterPro" id="IPR020568">
    <property type="entry name" value="Ribosomal_Su5_D2-typ_SF"/>
</dbReference>
<keyword evidence="1 6" id="KW-0819">tRNA processing</keyword>
<dbReference type="Gene3D" id="3.30.230.10">
    <property type="match status" value="1"/>
</dbReference>
<dbReference type="GO" id="GO:0000049">
    <property type="term" value="F:tRNA binding"/>
    <property type="evidence" value="ECO:0007669"/>
    <property type="project" value="UniProtKB-UniRule"/>
</dbReference>
<dbReference type="NCBIfam" id="TIGR00188">
    <property type="entry name" value="rnpA"/>
    <property type="match status" value="1"/>
</dbReference>
<sequence>MSDAPEPDGGPARFTLRHASRLTGRDAFGPVFAARLRRDAGPLTVRVAPNGLGFHRLGVSVPKKAGNAVARHRWKRLVREAFRLNRHAWPGGYDLVVVVRPCRHPESFTSARVAALLNEAMPRLHAAAQRNPPGGAADREPKSR</sequence>
<dbReference type="KEGG" id="phm:PSMK_27100"/>
<dbReference type="HOGENOM" id="CLU_117179_9_2_0"/>
<gene>
    <name evidence="6" type="primary">rnpA</name>
    <name evidence="8" type="ordered locus">PSMK_27100</name>
</gene>
<dbReference type="STRING" id="1142394.PSMK_27100"/>
<dbReference type="InterPro" id="IPR014721">
    <property type="entry name" value="Ribsml_uS5_D2-typ_fold_subgr"/>
</dbReference>
<name>I0IHY1_PHYMF</name>
<dbReference type="eggNOG" id="COG0594">
    <property type="taxonomic scope" value="Bacteria"/>
</dbReference>
<dbReference type="RefSeq" id="WP_014438082.1">
    <property type="nucleotide sequence ID" value="NC_017080.1"/>
</dbReference>
<dbReference type="GO" id="GO:0004526">
    <property type="term" value="F:ribonuclease P activity"/>
    <property type="evidence" value="ECO:0007669"/>
    <property type="project" value="UniProtKB-UniRule"/>
</dbReference>
<dbReference type="Pfam" id="PF00825">
    <property type="entry name" value="Ribonuclease_P"/>
    <property type="match status" value="1"/>
</dbReference>
<evidence type="ECO:0000256" key="6">
    <source>
        <dbReference type="HAMAP-Rule" id="MF_00227"/>
    </source>
</evidence>
<dbReference type="InterPro" id="IPR000100">
    <property type="entry name" value="RNase_P"/>
</dbReference>
<dbReference type="PANTHER" id="PTHR33992">
    <property type="entry name" value="RIBONUCLEASE P PROTEIN COMPONENT"/>
    <property type="match status" value="1"/>
</dbReference>
<dbReference type="Proteomes" id="UP000007881">
    <property type="component" value="Chromosome"/>
</dbReference>
<proteinExistence type="inferred from homology"/>
<evidence type="ECO:0000256" key="2">
    <source>
        <dbReference type="ARBA" id="ARBA00022722"/>
    </source>
</evidence>
<dbReference type="EMBL" id="AP012338">
    <property type="protein sequence ID" value="BAM04869.1"/>
    <property type="molecule type" value="Genomic_DNA"/>
</dbReference>
<evidence type="ECO:0000313" key="8">
    <source>
        <dbReference type="EMBL" id="BAM04869.1"/>
    </source>
</evidence>
<keyword evidence="4 6" id="KW-0378">Hydrolase</keyword>
<dbReference type="PANTHER" id="PTHR33992:SF1">
    <property type="entry name" value="RIBONUCLEASE P PROTEIN COMPONENT"/>
    <property type="match status" value="1"/>
</dbReference>